<sequence>MPGLDAEATYSGYKSFNRQFPAEVAPHLCPKA</sequence>
<evidence type="ECO:0000313" key="1">
    <source>
        <dbReference type="EMBL" id="ABG32741.1"/>
    </source>
</evidence>
<evidence type="ECO:0000313" key="2">
    <source>
        <dbReference type="Proteomes" id="UP000007029"/>
    </source>
</evidence>
<protein>
    <submittedName>
        <fullName evidence="1">Uncharacterized protein</fullName>
    </submittedName>
</protein>
<dbReference type="AlphaFoldDB" id="Q163V2"/>
<proteinExistence type="predicted"/>
<reference evidence="1 2" key="1">
    <citation type="journal article" date="2007" name="J. Bacteriol.">
        <title>The complete genome sequence of Roseobacter denitrificans reveals a mixotrophic rather than photosynthetic metabolism.</title>
        <authorList>
            <person name="Swingley W.D."/>
            <person name="Sadekar S."/>
            <person name="Mastrian S.D."/>
            <person name="Matthies H.J."/>
            <person name="Hao J."/>
            <person name="Ramos H."/>
            <person name="Acharya C.R."/>
            <person name="Conrad A.L."/>
            <person name="Taylor H.L."/>
            <person name="Dejesa L.C."/>
            <person name="Shah M.K."/>
            <person name="O'huallachain M.E."/>
            <person name="Lince M.T."/>
            <person name="Blankenship R.E."/>
            <person name="Beatty J.T."/>
            <person name="Touchman J.W."/>
        </authorList>
    </citation>
    <scope>NUCLEOTIDE SEQUENCE [LARGE SCALE GENOMIC DNA]</scope>
    <source>
        <strain evidence="2">ATCC 33942 / OCh 114</strain>
    </source>
</reference>
<dbReference type="EMBL" id="CP000362">
    <property type="protein sequence ID" value="ABG32741.1"/>
    <property type="molecule type" value="Genomic_DNA"/>
</dbReference>
<dbReference type="Proteomes" id="UP000007029">
    <property type="component" value="Chromosome"/>
</dbReference>
<name>Q163V2_ROSDO</name>
<gene>
    <name evidence="1" type="ordered locus">RD1_3239</name>
</gene>
<dbReference type="HOGENOM" id="CLU_3391124_0_0_5"/>
<dbReference type="KEGG" id="rde:RD1_3239"/>
<accession>Q163V2</accession>
<organism evidence="1 2">
    <name type="scientific">Roseobacter denitrificans (strain ATCC 33942 / OCh 114)</name>
    <name type="common">Erythrobacter sp. (strain OCh 114)</name>
    <name type="synonym">Roseobacter denitrificans</name>
    <dbReference type="NCBI Taxonomy" id="375451"/>
    <lineage>
        <taxon>Bacteria</taxon>
        <taxon>Pseudomonadati</taxon>
        <taxon>Pseudomonadota</taxon>
        <taxon>Alphaproteobacteria</taxon>
        <taxon>Rhodobacterales</taxon>
        <taxon>Roseobacteraceae</taxon>
        <taxon>Roseobacter</taxon>
    </lineage>
</organism>
<keyword evidence="2" id="KW-1185">Reference proteome</keyword>
<dbReference type="STRING" id="375451.RD1_3239"/>